<evidence type="ECO:0000256" key="11">
    <source>
        <dbReference type="ARBA" id="ARBA00049091"/>
    </source>
</evidence>
<dbReference type="GO" id="GO:0034599">
    <property type="term" value="P:cellular response to oxidative stress"/>
    <property type="evidence" value="ECO:0007669"/>
    <property type="project" value="TreeGrafter"/>
</dbReference>
<dbReference type="Proteomes" id="UP000248395">
    <property type="component" value="Unassembled WGS sequence"/>
</dbReference>
<dbReference type="GO" id="GO:0008379">
    <property type="term" value="F:thioredoxin peroxidase activity"/>
    <property type="evidence" value="ECO:0007669"/>
    <property type="project" value="TreeGrafter"/>
</dbReference>
<dbReference type="Gene3D" id="3.40.30.10">
    <property type="entry name" value="Glutaredoxin"/>
    <property type="match status" value="1"/>
</dbReference>
<dbReference type="PROSITE" id="PS51352">
    <property type="entry name" value="THIOREDOXIN_2"/>
    <property type="match status" value="1"/>
</dbReference>
<comment type="caution">
    <text evidence="13">The sequence shown here is derived from an EMBL/GenBank/DDBJ whole genome shotgun (WGS) entry which is preliminary data.</text>
</comment>
<proteinExistence type="inferred from homology"/>
<evidence type="ECO:0000256" key="9">
    <source>
        <dbReference type="ARBA" id="ARBA00038489"/>
    </source>
</evidence>
<name>A0A318JCL0_9NEIS</name>
<keyword evidence="7" id="KW-0676">Redox-active center</keyword>
<sequence>MRLSAQLDSLQARWRASAGQDIANTISQDNARLLASAGQDIANTISQDNARLLASGMIEHALKAGAPFPDLALSDASGQRLRIYDLLAKGPAIITFYRGGWCPYCSLELRAYQHALAEIQAAGGQLIAISPETPEHSADTAQSNALSFTLLSDAGGQLAAALGIRFEMAAPIIRLYQQFGHDLPQHNGDGKWSLPIPASYVLDRAGLIRLAFVDPDYRQRLEPAEAIKALQGLA</sequence>
<dbReference type="InterPro" id="IPR000866">
    <property type="entry name" value="AhpC/TSA"/>
</dbReference>
<evidence type="ECO:0000256" key="2">
    <source>
        <dbReference type="ARBA" id="ARBA00013017"/>
    </source>
</evidence>
<evidence type="ECO:0000256" key="7">
    <source>
        <dbReference type="ARBA" id="ARBA00023284"/>
    </source>
</evidence>
<evidence type="ECO:0000256" key="1">
    <source>
        <dbReference type="ARBA" id="ARBA00003330"/>
    </source>
</evidence>
<comment type="similarity">
    <text evidence="9">Belongs to the peroxiredoxin family. BCP/PrxQ subfamily.</text>
</comment>
<evidence type="ECO:0000313" key="14">
    <source>
        <dbReference type="Proteomes" id="UP000248395"/>
    </source>
</evidence>
<comment type="function">
    <text evidence="1">Thiol-specific peroxidase that catalyzes the reduction of hydrogen peroxide and organic hydroperoxides to water and alcohols, respectively. Plays a role in cell protection against oxidative stress by detoxifying peroxides and as sensor of hydrogen peroxide-mediated signaling events.</text>
</comment>
<evidence type="ECO:0000256" key="6">
    <source>
        <dbReference type="ARBA" id="ARBA00023157"/>
    </source>
</evidence>
<dbReference type="Pfam" id="PF00578">
    <property type="entry name" value="AhpC-TSA"/>
    <property type="match status" value="1"/>
</dbReference>
<dbReference type="AlphaFoldDB" id="A0A318JCL0"/>
<evidence type="ECO:0000259" key="12">
    <source>
        <dbReference type="PROSITE" id="PS51352"/>
    </source>
</evidence>
<reference evidence="13 14" key="1">
    <citation type="submission" date="2018-05" db="EMBL/GenBank/DDBJ databases">
        <title>Genomic Encyclopedia of Type Strains, Phase IV (KMG-IV): sequencing the most valuable type-strain genomes for metagenomic binning, comparative biology and taxonomic classification.</title>
        <authorList>
            <person name="Goeker M."/>
        </authorList>
    </citation>
    <scope>NUCLEOTIDE SEQUENCE [LARGE SCALE GENOMIC DNA]</scope>
    <source>
        <strain evidence="13 14">DSM 25134</strain>
    </source>
</reference>
<dbReference type="InterPro" id="IPR036249">
    <property type="entry name" value="Thioredoxin-like_sf"/>
</dbReference>
<organism evidence="13 14">
    <name type="scientific">Aquitalea magnusonii</name>
    <dbReference type="NCBI Taxonomy" id="332411"/>
    <lineage>
        <taxon>Bacteria</taxon>
        <taxon>Pseudomonadati</taxon>
        <taxon>Pseudomonadota</taxon>
        <taxon>Betaproteobacteria</taxon>
        <taxon>Neisseriales</taxon>
        <taxon>Chromobacteriaceae</taxon>
        <taxon>Aquitalea</taxon>
    </lineage>
</organism>
<evidence type="ECO:0000256" key="4">
    <source>
        <dbReference type="ARBA" id="ARBA00022862"/>
    </source>
</evidence>
<dbReference type="PANTHER" id="PTHR42801">
    <property type="entry name" value="THIOREDOXIN-DEPENDENT PEROXIDE REDUCTASE"/>
    <property type="match status" value="1"/>
</dbReference>
<evidence type="ECO:0000256" key="8">
    <source>
        <dbReference type="ARBA" id="ARBA00032824"/>
    </source>
</evidence>
<dbReference type="InterPro" id="IPR050924">
    <property type="entry name" value="Peroxiredoxin_BCP/PrxQ"/>
</dbReference>
<keyword evidence="5" id="KW-0560">Oxidoreductase</keyword>
<dbReference type="GO" id="GO:0005737">
    <property type="term" value="C:cytoplasm"/>
    <property type="evidence" value="ECO:0007669"/>
    <property type="project" value="TreeGrafter"/>
</dbReference>
<feature type="domain" description="Thioredoxin" evidence="12">
    <location>
        <begin position="62"/>
        <end position="234"/>
    </location>
</feature>
<evidence type="ECO:0000256" key="5">
    <source>
        <dbReference type="ARBA" id="ARBA00023002"/>
    </source>
</evidence>
<evidence type="ECO:0000256" key="10">
    <source>
        <dbReference type="ARBA" id="ARBA00042639"/>
    </source>
</evidence>
<evidence type="ECO:0000313" key="13">
    <source>
        <dbReference type="EMBL" id="PXX46037.1"/>
    </source>
</evidence>
<dbReference type="OrthoDB" id="9809746at2"/>
<dbReference type="GO" id="GO:0045454">
    <property type="term" value="P:cell redox homeostasis"/>
    <property type="evidence" value="ECO:0007669"/>
    <property type="project" value="TreeGrafter"/>
</dbReference>
<dbReference type="RefSeq" id="WP_059285290.1">
    <property type="nucleotide sequence ID" value="NZ_LNQU01000021.1"/>
</dbReference>
<gene>
    <name evidence="13" type="ORF">DFR38_110135</name>
</gene>
<accession>A0A318JCL0</accession>
<keyword evidence="4" id="KW-0049">Antioxidant</keyword>
<keyword evidence="6" id="KW-1015">Disulfide bond</keyword>
<keyword evidence="3" id="KW-0575">Peroxidase</keyword>
<dbReference type="InterPro" id="IPR013766">
    <property type="entry name" value="Thioredoxin_domain"/>
</dbReference>
<dbReference type="PANTHER" id="PTHR42801:SF7">
    <property type="entry name" value="SLL1159 PROTEIN"/>
    <property type="match status" value="1"/>
</dbReference>
<dbReference type="EMBL" id="QJKC01000010">
    <property type="protein sequence ID" value="PXX46037.1"/>
    <property type="molecule type" value="Genomic_DNA"/>
</dbReference>
<protein>
    <recommendedName>
        <fullName evidence="2">thioredoxin-dependent peroxiredoxin</fullName>
        <ecNumber evidence="2">1.11.1.24</ecNumber>
    </recommendedName>
    <alternativeName>
        <fullName evidence="8">Thioredoxin peroxidase</fullName>
    </alternativeName>
    <alternativeName>
        <fullName evidence="10">Thioredoxin-dependent peroxiredoxin Bcp</fullName>
    </alternativeName>
</protein>
<dbReference type="EC" id="1.11.1.24" evidence="2"/>
<keyword evidence="14" id="KW-1185">Reference proteome</keyword>
<dbReference type="SUPFAM" id="SSF52833">
    <property type="entry name" value="Thioredoxin-like"/>
    <property type="match status" value="1"/>
</dbReference>
<dbReference type="CDD" id="cd02970">
    <property type="entry name" value="PRX_like2"/>
    <property type="match status" value="1"/>
</dbReference>
<comment type="catalytic activity">
    <reaction evidence="11">
        <text>a hydroperoxide + [thioredoxin]-dithiol = an alcohol + [thioredoxin]-disulfide + H2O</text>
        <dbReference type="Rhea" id="RHEA:62620"/>
        <dbReference type="Rhea" id="RHEA-COMP:10698"/>
        <dbReference type="Rhea" id="RHEA-COMP:10700"/>
        <dbReference type="ChEBI" id="CHEBI:15377"/>
        <dbReference type="ChEBI" id="CHEBI:29950"/>
        <dbReference type="ChEBI" id="CHEBI:30879"/>
        <dbReference type="ChEBI" id="CHEBI:35924"/>
        <dbReference type="ChEBI" id="CHEBI:50058"/>
        <dbReference type="EC" id="1.11.1.24"/>
    </reaction>
</comment>
<evidence type="ECO:0000256" key="3">
    <source>
        <dbReference type="ARBA" id="ARBA00022559"/>
    </source>
</evidence>